<evidence type="ECO:0000313" key="1">
    <source>
        <dbReference type="EnsemblMetazoa" id="CJA28390.1"/>
    </source>
</evidence>
<accession>A0A8R1I9M8</accession>
<protein>
    <submittedName>
        <fullName evidence="1">Uncharacterized protein</fullName>
    </submittedName>
</protein>
<reference evidence="1" key="2">
    <citation type="submission" date="2022-06" db="UniProtKB">
        <authorList>
            <consortium name="EnsemblMetazoa"/>
        </authorList>
    </citation>
    <scope>IDENTIFICATION</scope>
    <source>
        <strain evidence="1">DF5081</strain>
    </source>
</reference>
<evidence type="ECO:0000313" key="2">
    <source>
        <dbReference type="Proteomes" id="UP000005237"/>
    </source>
</evidence>
<proteinExistence type="predicted"/>
<dbReference type="AlphaFoldDB" id="A0A8R1I9M8"/>
<reference evidence="2" key="1">
    <citation type="submission" date="2010-08" db="EMBL/GenBank/DDBJ databases">
        <authorList>
            <consortium name="Caenorhabditis japonica Sequencing Consortium"/>
            <person name="Wilson R.K."/>
        </authorList>
    </citation>
    <scope>NUCLEOTIDE SEQUENCE [LARGE SCALE GENOMIC DNA]</scope>
    <source>
        <strain evidence="2">DF5081</strain>
    </source>
</reference>
<sequence>MRRSVGIASLANAVMGKQITPDNIESNDDHTLEVVQKAQCSYPMFLHGANCICDPQECKSIN</sequence>
<keyword evidence="2" id="KW-1185">Reference proteome</keyword>
<organism evidence="1 2">
    <name type="scientific">Caenorhabditis japonica</name>
    <dbReference type="NCBI Taxonomy" id="281687"/>
    <lineage>
        <taxon>Eukaryota</taxon>
        <taxon>Metazoa</taxon>
        <taxon>Ecdysozoa</taxon>
        <taxon>Nematoda</taxon>
        <taxon>Chromadorea</taxon>
        <taxon>Rhabditida</taxon>
        <taxon>Rhabditina</taxon>
        <taxon>Rhabditomorpha</taxon>
        <taxon>Rhabditoidea</taxon>
        <taxon>Rhabditidae</taxon>
        <taxon>Peloderinae</taxon>
        <taxon>Caenorhabditis</taxon>
    </lineage>
</organism>
<dbReference type="Proteomes" id="UP000005237">
    <property type="component" value="Unassembled WGS sequence"/>
</dbReference>
<name>A0A8R1I9M8_CAEJA</name>
<dbReference type="EnsemblMetazoa" id="CJA28390.1">
    <property type="protein sequence ID" value="CJA28390.1"/>
    <property type="gene ID" value="WBGene00183964"/>
</dbReference>